<reference evidence="2 3" key="1">
    <citation type="submission" date="2019-10" db="EMBL/GenBank/DDBJ databases">
        <authorList>
            <person name="Palmer J.M."/>
        </authorList>
    </citation>
    <scope>NUCLEOTIDE SEQUENCE [LARGE SCALE GENOMIC DNA]</scope>
    <source>
        <strain evidence="2 3">TWF696</strain>
    </source>
</reference>
<dbReference type="EMBL" id="JAVHNQ010000002">
    <property type="protein sequence ID" value="KAK6355549.1"/>
    <property type="molecule type" value="Genomic_DNA"/>
</dbReference>
<comment type="caution">
    <text evidence="2">The sequence shown here is derived from an EMBL/GenBank/DDBJ whole genome shotgun (WGS) entry which is preliminary data.</text>
</comment>
<proteinExistence type="predicted"/>
<protein>
    <submittedName>
        <fullName evidence="2">Uncharacterized protein</fullName>
    </submittedName>
</protein>
<organism evidence="2 3">
    <name type="scientific">Orbilia brochopaga</name>
    <dbReference type="NCBI Taxonomy" id="3140254"/>
    <lineage>
        <taxon>Eukaryota</taxon>
        <taxon>Fungi</taxon>
        <taxon>Dikarya</taxon>
        <taxon>Ascomycota</taxon>
        <taxon>Pezizomycotina</taxon>
        <taxon>Orbiliomycetes</taxon>
        <taxon>Orbiliales</taxon>
        <taxon>Orbiliaceae</taxon>
        <taxon>Orbilia</taxon>
    </lineage>
</organism>
<gene>
    <name evidence="2" type="ORF">TWF696_004648</name>
</gene>
<feature type="region of interest" description="Disordered" evidence="1">
    <location>
        <begin position="1"/>
        <end position="27"/>
    </location>
</feature>
<evidence type="ECO:0000313" key="2">
    <source>
        <dbReference type="EMBL" id="KAK6355549.1"/>
    </source>
</evidence>
<accession>A0AAV9V7Y2</accession>
<sequence length="118" mass="13539">MVCGGPYLPNKTYHTPTNPSDPRRRAPRARILMRRGVPEPIALRMGKAPDSAWQPLDATDISSHEAEYEKEMALRQYSCWLPRRGGRRGMLRLGNIVAFVNGYIIRILDFCERRGAWL</sequence>
<evidence type="ECO:0000313" key="3">
    <source>
        <dbReference type="Proteomes" id="UP001375240"/>
    </source>
</evidence>
<name>A0AAV9V7Y2_9PEZI</name>
<evidence type="ECO:0000256" key="1">
    <source>
        <dbReference type="SAM" id="MobiDB-lite"/>
    </source>
</evidence>
<dbReference type="Proteomes" id="UP001375240">
    <property type="component" value="Unassembled WGS sequence"/>
</dbReference>
<keyword evidence="3" id="KW-1185">Reference proteome</keyword>
<dbReference type="AlphaFoldDB" id="A0AAV9V7Y2"/>